<dbReference type="PROSITE" id="PS50181">
    <property type="entry name" value="FBOX"/>
    <property type="match status" value="1"/>
</dbReference>
<reference evidence="3" key="1">
    <citation type="submission" date="2019-12" db="EMBL/GenBank/DDBJ databases">
        <authorList>
            <person name="Scholes J."/>
        </authorList>
    </citation>
    <scope>NUCLEOTIDE SEQUENCE</scope>
</reference>
<dbReference type="Proteomes" id="UP001153555">
    <property type="component" value="Unassembled WGS sequence"/>
</dbReference>
<evidence type="ECO:0000313" key="3">
    <source>
        <dbReference type="EMBL" id="CAA0820792.1"/>
    </source>
</evidence>
<dbReference type="AlphaFoldDB" id="A0A9N7RA50"/>
<name>A0A9N7RA50_STRHE</name>
<evidence type="ECO:0000259" key="2">
    <source>
        <dbReference type="PROSITE" id="PS50181"/>
    </source>
</evidence>
<dbReference type="InterPro" id="IPR025886">
    <property type="entry name" value="PP2-like"/>
</dbReference>
<dbReference type="CDD" id="cd22162">
    <property type="entry name" value="F-box_AtSKIP3-like"/>
    <property type="match status" value="1"/>
</dbReference>
<dbReference type="InterPro" id="IPR001810">
    <property type="entry name" value="F-box_dom"/>
</dbReference>
<accession>A0A9N7RA50</accession>
<dbReference type="SUPFAM" id="SSF81383">
    <property type="entry name" value="F-box domain"/>
    <property type="match status" value="1"/>
</dbReference>
<dbReference type="EMBL" id="CACSLK010020742">
    <property type="protein sequence ID" value="CAA0820792.1"/>
    <property type="molecule type" value="Genomic_DNA"/>
</dbReference>
<protein>
    <submittedName>
        <fullName evidence="3">F-box protein PP2-A13</fullName>
    </submittedName>
</protein>
<dbReference type="InterPro" id="IPR036047">
    <property type="entry name" value="F-box-like_dom_sf"/>
</dbReference>
<keyword evidence="4" id="KW-1185">Reference proteome</keyword>
<sequence length="291" mass="32212">MGATTSSLSGELGGPNPRPKLEDIPESCIALVLSGLDPPEIAKLARLNRAFRAASSSDFIWIPKFPSNYRYILSRSGDRSIGDKGMKDIYAALCKPNPFDGGTKEVWIDKRTGGVCLAISSKAMSITGIDDRRYWSYIPTDESRFPTIAYLQQTWWLEINGELDFQFPIGTYSLFFRLSLGKIGKRLGRRVCNFDNVHGWEIKPAHFQLTTQDGQSAVARCTLDNLGNWVNYHVGEFVVRDSDVLTTVKFSLTQIDCTHTKGGLCVDSVFICLSGLGKGLTCLDGEGCKKF</sequence>
<organism evidence="3 4">
    <name type="scientific">Striga hermonthica</name>
    <name type="common">Purple witchweed</name>
    <name type="synonym">Buchnera hermonthica</name>
    <dbReference type="NCBI Taxonomy" id="68872"/>
    <lineage>
        <taxon>Eukaryota</taxon>
        <taxon>Viridiplantae</taxon>
        <taxon>Streptophyta</taxon>
        <taxon>Embryophyta</taxon>
        <taxon>Tracheophyta</taxon>
        <taxon>Spermatophyta</taxon>
        <taxon>Magnoliopsida</taxon>
        <taxon>eudicotyledons</taxon>
        <taxon>Gunneridae</taxon>
        <taxon>Pentapetalae</taxon>
        <taxon>asterids</taxon>
        <taxon>lamiids</taxon>
        <taxon>Lamiales</taxon>
        <taxon>Orobanchaceae</taxon>
        <taxon>Buchnereae</taxon>
        <taxon>Striga</taxon>
    </lineage>
</organism>
<evidence type="ECO:0000256" key="1">
    <source>
        <dbReference type="SAM" id="MobiDB-lite"/>
    </source>
</evidence>
<evidence type="ECO:0000313" key="4">
    <source>
        <dbReference type="Proteomes" id="UP001153555"/>
    </source>
</evidence>
<dbReference type="Pfam" id="PF14299">
    <property type="entry name" value="PP2"/>
    <property type="match status" value="1"/>
</dbReference>
<proteinExistence type="predicted"/>
<dbReference type="PANTHER" id="PTHR31960:SF3">
    <property type="entry name" value="F-BOX PROTEIN PP2-A13"/>
    <property type="match status" value="1"/>
</dbReference>
<dbReference type="PANTHER" id="PTHR31960">
    <property type="entry name" value="F-BOX PROTEIN PP2-A15"/>
    <property type="match status" value="1"/>
</dbReference>
<comment type="caution">
    <text evidence="3">The sequence shown here is derived from an EMBL/GenBank/DDBJ whole genome shotgun (WGS) entry which is preliminary data.</text>
</comment>
<feature type="domain" description="F-box" evidence="2">
    <location>
        <begin position="18"/>
        <end position="64"/>
    </location>
</feature>
<gene>
    <name evidence="3" type="ORF">SHERM_18794</name>
</gene>
<dbReference type="OrthoDB" id="9970274at2759"/>
<feature type="region of interest" description="Disordered" evidence="1">
    <location>
        <begin position="1"/>
        <end position="20"/>
    </location>
</feature>